<evidence type="ECO:0000256" key="3">
    <source>
        <dbReference type="ARBA" id="ARBA00023295"/>
    </source>
</evidence>
<dbReference type="InterPro" id="IPR051795">
    <property type="entry name" value="Glycosyl_Hydrlase_43"/>
</dbReference>
<keyword evidence="3" id="KW-0326">Glycosidase</keyword>
<dbReference type="GO" id="GO:0005975">
    <property type="term" value="P:carbohydrate metabolic process"/>
    <property type="evidence" value="ECO:0007669"/>
    <property type="project" value="InterPro"/>
</dbReference>
<evidence type="ECO:0000256" key="1">
    <source>
        <dbReference type="ARBA" id="ARBA00009865"/>
    </source>
</evidence>
<dbReference type="PANTHER" id="PTHR42812">
    <property type="entry name" value="BETA-XYLOSIDASE"/>
    <property type="match status" value="1"/>
</dbReference>
<dbReference type="GO" id="GO:0004553">
    <property type="term" value="F:hydrolase activity, hydrolyzing O-glycosyl compounds"/>
    <property type="evidence" value="ECO:0007669"/>
    <property type="project" value="InterPro"/>
</dbReference>
<dbReference type="InterPro" id="IPR023296">
    <property type="entry name" value="Glyco_hydro_beta-prop_sf"/>
</dbReference>
<gene>
    <name evidence="4" type="ORF">UFOPK2242_00219</name>
</gene>
<proteinExistence type="inferred from homology"/>
<name>A0A6J6KIZ3_9ZZZZ</name>
<dbReference type="SUPFAM" id="SSF75005">
    <property type="entry name" value="Arabinanase/levansucrase/invertase"/>
    <property type="match status" value="1"/>
</dbReference>
<dbReference type="AlphaFoldDB" id="A0A6J6KIZ3"/>
<protein>
    <submittedName>
        <fullName evidence="4">Unannotated protein</fullName>
    </submittedName>
</protein>
<evidence type="ECO:0000313" key="4">
    <source>
        <dbReference type="EMBL" id="CAB4647829.1"/>
    </source>
</evidence>
<keyword evidence="2" id="KW-0378">Hydrolase</keyword>
<dbReference type="PANTHER" id="PTHR42812:SF5">
    <property type="entry name" value="ENDO-ARABINASE"/>
    <property type="match status" value="1"/>
</dbReference>
<reference evidence="4" key="1">
    <citation type="submission" date="2020-05" db="EMBL/GenBank/DDBJ databases">
        <authorList>
            <person name="Chiriac C."/>
            <person name="Salcher M."/>
            <person name="Ghai R."/>
            <person name="Kavagutti S V."/>
        </authorList>
    </citation>
    <scope>NUCLEOTIDE SEQUENCE</scope>
</reference>
<dbReference type="InterPro" id="IPR006710">
    <property type="entry name" value="Glyco_hydro_43"/>
</dbReference>
<dbReference type="Pfam" id="PF04616">
    <property type="entry name" value="Glyco_hydro_43"/>
    <property type="match status" value="1"/>
</dbReference>
<organism evidence="4">
    <name type="scientific">freshwater metagenome</name>
    <dbReference type="NCBI Taxonomy" id="449393"/>
    <lineage>
        <taxon>unclassified sequences</taxon>
        <taxon>metagenomes</taxon>
        <taxon>ecological metagenomes</taxon>
    </lineage>
</organism>
<dbReference type="EMBL" id="CAEZWM010000013">
    <property type="protein sequence ID" value="CAB4647829.1"/>
    <property type="molecule type" value="Genomic_DNA"/>
</dbReference>
<accession>A0A6J6KIZ3</accession>
<comment type="similarity">
    <text evidence="1">Belongs to the glycosyl hydrolase 43 family.</text>
</comment>
<sequence length="748" mass="76818">MRRKMGTRGLGQRAVHARPRVLARIGKVAPLIALFAASLSIVASPDNASAVAPGGYTGVNPFRVIDTRVSGQGPCLAPGTIRSVVVAGIAGSGIPSDAAGVAMNVTAVGSALPGFISAWPRGGGRPATSLLNYGANDVTPNNSLMSVGAGGAIDFFANQGCPSLVVDVVGWFASGTGTVGGFNGVAPTRLLDTRSSGDGSCVTAPRSLAVANVAGVPVSASSVALNVTVTNSDLPGYVTLWPAGASRPNSSTVNFVAGEVRANATVAKVGALGAISIYSSGGCPHVIVDLVGWFDGGASFGVGGVAAVTPYRLLDTRSASNTEGCLRGYRAVTMAGVPGSGVPFDATAVLLNITVVSPNASGYVTAFPDLATPPTASNLNFRAGQVVANGVWVKVNSDNHRVTLFASGGCPHVIVDIVGAAVSSMQPAPAPATVTTQAVTGVKWPDVSDPAVMTEGGKYYVFGSNTNVRNIPVRTVTDLTRTYTSNSWEQATSEAMPTRPSWARQNEKTLWAPTAAKLAPNFYVMYFAANRPNAPQPWNPQCIGRAYASLPQGPYTPETAPITCGIEGTGGALDPEYFHDPVTDTSYLLAAFSDTSSSIHVIPVDTWGTPIQQSDAAPARVIELRRALVGKQTPPEPGFIENPSMVYDAATATYLLSYSYGDWNAANYSTGVVRCASPVGPCSLQSPTPWLASGNSRTGTGGLSFFAGLDGSTRAVYASWPQGHEAQGGYWRAGSLAVVATGSVPTLR</sequence>
<evidence type="ECO:0000256" key="2">
    <source>
        <dbReference type="ARBA" id="ARBA00022801"/>
    </source>
</evidence>
<dbReference type="Gene3D" id="2.115.10.20">
    <property type="entry name" value="Glycosyl hydrolase domain, family 43"/>
    <property type="match status" value="1"/>
</dbReference>